<evidence type="ECO:0000313" key="5">
    <source>
        <dbReference type="Proteomes" id="UP000572268"/>
    </source>
</evidence>
<feature type="region of interest" description="Disordered" evidence="1">
    <location>
        <begin position="385"/>
        <end position="443"/>
    </location>
</feature>
<proteinExistence type="predicted"/>
<evidence type="ECO:0000313" key="3">
    <source>
        <dbReference type="EMBL" id="KAF4671556.1"/>
    </source>
</evidence>
<dbReference type="EMBL" id="JABAHT010000015">
    <property type="protein sequence ID" value="KAF4670083.1"/>
    <property type="molecule type" value="Genomic_DNA"/>
</dbReference>
<sequence>MENQTRLFPEGLREHLLASVERHGGDFEKVAGEFEEVRLQLCHEDPGLPIEDVSQLFSARALELQWQLMRNVSTNSTQKRELKVIKTTVKNFKSEEPSDFSIFNRSLGDDFAAIYADVKKNLPSTLENEPCSEESDSELTEVFSRAGSANMNHLTSQPKRATGISDNALTSPGCSRRRNDVDGEGTRDPPETAGSSLRLGVTGGILRCDPSQKPSREGAQRSGGLARAKGSSEAEQDPETANAHAMRQIIKEKSGGHPVPHIRRETQKLPTPPGRQPMKDEDFVGWERMLSDDQGRNQEAGVKPRRASRASEDDPFGPGNCFRMVENMTKQERARFTAFAESKRAQVNRSGTGRITSEPSDELSRKRLEVDRLADALNEKYKARPSLVDEKNRRSLTTLATSSVSQAETQPAKIREPRSSCNSASSSPTHSGHSSCASESPQSPVMTSMLRTCLEPQLECFEIDCGSDGVLTPEASRAAYCVLGHPDALIALEWQGDRIITAIKRQDWTFVARELGSYTCVRKVDSSDAVGYLTAPPHATCLGAPSPSEKFEQSVTITMPISCGEALRYLIEVASTSGIRVIGLRTAALRGDSQNAPLPFVGRQLLDEHPKLVVCFRGPNCGDTLRRILGPSDHNLAKKTDPGSVNAKFTSGIVLPSISPVRLKSNLDFAFPPGPCSCSVAKRSLLHHHELTGYSVDLFLPQLRQHEVGTLLGILVRRLGGVQRIDCREKGRVSIECTCERRPELSAQWLKDALETASFGCDRQRGWPNPSVDIGLFSDAQFRVTELGDSKTQKTRQAVENEAAELEDLVMTIFSDNAESLASPVEDFCIFFDAPAIIVREGEIPTVASTIELVGVDVRVCDSLNEVQKGVLEESLSLCYGSSNRKHNLFSKNFVCNCAFRGRVGCHKVVKEFITTKWRNGALVRGDVWFTSDRDCAEHIIATFMDGGSLRPLSSPTMGLVGLERFNGSLGHLWLGVIPHMGSVLRVIRELANLGYRTKDIALLSAEETTEAVTLITGQDAQDGFAVEDQDSDRVWINVERDAESDAPPLLLYEVVALLGPPQIELSKKYSAPSLRVACAMGSRTSVANPILCPGSVEVAKKANRIISDHHQIICKDLAGTRSERAVIGADSSFGSSGRHGEMTAVIVGLPQSTLIGDALAIMDEYFCDDRMLYVLSTQSSGTRVTIHSEARMQRKSHKRDIAGEVVLAYEGEGAIRKGLALVASREPHSRSHSVLHDEPELSYLAASKSRTSAAEDATILCHHLAMGGRFYIMH</sequence>
<reference evidence="4 5" key="1">
    <citation type="submission" date="2020-04" db="EMBL/GenBank/DDBJ databases">
        <title>Perkinsus olseni comparative genomics.</title>
        <authorList>
            <person name="Bogema D.R."/>
        </authorList>
    </citation>
    <scope>NUCLEOTIDE SEQUENCE [LARGE SCALE GENOMIC DNA]</scope>
    <source>
        <strain evidence="2">ATCC PRA-179</strain>
        <strain evidence="3">ATCC PRA-31</strain>
    </source>
</reference>
<feature type="compositionally biased region" description="Polar residues" evidence="1">
    <location>
        <begin position="153"/>
        <end position="173"/>
    </location>
</feature>
<feature type="region of interest" description="Disordered" evidence="1">
    <location>
        <begin position="291"/>
        <end position="319"/>
    </location>
</feature>
<feature type="compositionally biased region" description="Polar residues" evidence="1">
    <location>
        <begin position="345"/>
        <end position="358"/>
    </location>
</feature>
<feature type="compositionally biased region" description="Polar residues" evidence="1">
    <location>
        <begin position="395"/>
        <end position="409"/>
    </location>
</feature>
<dbReference type="AlphaFoldDB" id="A0A7J6MEU0"/>
<evidence type="ECO:0000256" key="1">
    <source>
        <dbReference type="SAM" id="MobiDB-lite"/>
    </source>
</evidence>
<dbReference type="EMBL" id="JABANN010000103">
    <property type="protein sequence ID" value="KAF4671556.1"/>
    <property type="molecule type" value="Genomic_DNA"/>
</dbReference>
<protein>
    <submittedName>
        <fullName evidence="2">Uncharacterized protein</fullName>
    </submittedName>
</protein>
<name>A0A7J6MEU0_PEROL</name>
<feature type="compositionally biased region" description="Basic and acidic residues" evidence="1">
    <location>
        <begin position="177"/>
        <end position="190"/>
    </location>
</feature>
<feature type="compositionally biased region" description="Low complexity" evidence="1">
    <location>
        <begin position="419"/>
        <end position="438"/>
    </location>
</feature>
<organism evidence="2 4">
    <name type="scientific">Perkinsus olseni</name>
    <name type="common">Perkinsus atlanticus</name>
    <dbReference type="NCBI Taxonomy" id="32597"/>
    <lineage>
        <taxon>Eukaryota</taxon>
        <taxon>Sar</taxon>
        <taxon>Alveolata</taxon>
        <taxon>Perkinsozoa</taxon>
        <taxon>Perkinsea</taxon>
        <taxon>Perkinsida</taxon>
        <taxon>Perkinsidae</taxon>
        <taxon>Perkinsus</taxon>
    </lineage>
</organism>
<dbReference type="Proteomes" id="UP000570595">
    <property type="component" value="Unassembled WGS sequence"/>
</dbReference>
<feature type="region of interest" description="Disordered" evidence="1">
    <location>
        <begin position="153"/>
        <end position="278"/>
    </location>
</feature>
<accession>A0A7J6MEU0</accession>
<feature type="region of interest" description="Disordered" evidence="1">
    <location>
        <begin position="339"/>
        <end position="366"/>
    </location>
</feature>
<dbReference type="OrthoDB" id="2162449at2759"/>
<gene>
    <name evidence="3" type="ORF">FOL46_000237</name>
    <name evidence="2" type="ORF">FOZ61_001913</name>
</gene>
<evidence type="ECO:0000313" key="2">
    <source>
        <dbReference type="EMBL" id="KAF4670083.1"/>
    </source>
</evidence>
<dbReference type="Proteomes" id="UP000572268">
    <property type="component" value="Unassembled WGS sequence"/>
</dbReference>
<evidence type="ECO:0000313" key="4">
    <source>
        <dbReference type="Proteomes" id="UP000570595"/>
    </source>
</evidence>
<comment type="caution">
    <text evidence="2">The sequence shown here is derived from an EMBL/GenBank/DDBJ whole genome shotgun (WGS) entry which is preliminary data.</text>
</comment>